<comment type="caution">
    <text evidence="10">The sequence shown here is derived from an EMBL/GenBank/DDBJ whole genome shotgun (WGS) entry which is preliminary data.</text>
</comment>
<evidence type="ECO:0000256" key="6">
    <source>
        <dbReference type="ARBA" id="ARBA00023237"/>
    </source>
</evidence>
<comment type="subcellular location">
    <subcellularLocation>
        <location evidence="1 7">Cell outer membrane</location>
        <topology evidence="1 7">Multi-pass membrane protein</topology>
    </subcellularLocation>
</comment>
<evidence type="ECO:0000259" key="9">
    <source>
        <dbReference type="Pfam" id="PF07715"/>
    </source>
</evidence>
<evidence type="ECO:0000256" key="8">
    <source>
        <dbReference type="SAM" id="SignalP"/>
    </source>
</evidence>
<keyword evidence="3 7" id="KW-1134">Transmembrane beta strand</keyword>
<evidence type="ECO:0000256" key="5">
    <source>
        <dbReference type="ARBA" id="ARBA00023136"/>
    </source>
</evidence>
<dbReference type="NCBIfam" id="TIGR04056">
    <property type="entry name" value="OMP_RagA_SusC"/>
    <property type="match status" value="1"/>
</dbReference>
<comment type="similarity">
    <text evidence="7">Belongs to the TonB-dependent receptor family.</text>
</comment>
<gene>
    <name evidence="10" type="ORF">C5O25_01980</name>
</gene>
<dbReference type="InterPro" id="IPR037066">
    <property type="entry name" value="Plug_dom_sf"/>
</dbReference>
<dbReference type="Pfam" id="PF07715">
    <property type="entry name" value="Plug"/>
    <property type="match status" value="1"/>
</dbReference>
<dbReference type="RefSeq" id="WP_107035048.1">
    <property type="nucleotide sequence ID" value="NZ_CAOMFE010000008.1"/>
</dbReference>
<protein>
    <submittedName>
        <fullName evidence="10">TonB-dependent receptor</fullName>
    </submittedName>
</protein>
<evidence type="ECO:0000313" key="10">
    <source>
        <dbReference type="EMBL" id="PWB09427.1"/>
    </source>
</evidence>
<dbReference type="GeneID" id="93425261"/>
<organism evidence="10 11">
    <name type="scientific">Paramuribaculum intestinale</name>
    <dbReference type="NCBI Taxonomy" id="2094151"/>
    <lineage>
        <taxon>Bacteria</taxon>
        <taxon>Pseudomonadati</taxon>
        <taxon>Bacteroidota</taxon>
        <taxon>Bacteroidia</taxon>
        <taxon>Bacteroidales</taxon>
        <taxon>Muribaculaceae</taxon>
        <taxon>Paramuribaculum</taxon>
    </lineage>
</organism>
<keyword evidence="4 7" id="KW-0812">Transmembrane</keyword>
<proteinExistence type="inferred from homology"/>
<sequence length="1071" mass="118584">MKKLFLLLMTVAMFAVASAQERTVTGQVIYAGDGEPLVGASVLPIGGGVGCSTDIDGNFTLKVGANVKRLKVSYVGMKTAEVDITSDKMIIKLDDAENRLDEVMVVAYGTATKEAFTGSAAVIDASQIEKSQVSNALNALNSKVAGVQLTNASGAPGTTTPTIRIRGISSINAGNAPLVIVDGAPFSGDMNTINSQDIASMTVLKDAASNALYGARGANGVILITTKKGQLGTGATVTVDAKWGANTRATQDYDLIKDPRQYYEVYYSSLNRYAMDKMQLSSQAAYQWANQNLTAANDYGLWYQTYTAPQGQYLVGENGKFNPAATKGYMRSYRGEEYWMEPDNWLDASYKNSLRQEYNMSVSNGTDQTSFYASAGFLNNEGITPNTGFKRFTGRLSADTQAKSWLKLGGSMSYTHYSASRMSEDGTSNSSGNIFAAATEVAPIYPLFIRNGQKDIIIDQNGIKRYDYGDGENAGLQRPVFGQSNAISSTILDTNKYNGNALSGSGFVEIRFLKDFKFTSNNSVDYNETRYSSITNPYYGGYASSNGIVTKTSTHRLSTTFQQLLNWNHMFNGVHEVTALVGHEFYQDKYNYLSANRSNMFDPSNDELDGAILSGESGSYRTYYNNEGWLFRGQYNYAQKYFGSVSFRRDASSRFHPDNRWGNFWSAGGAWIISKESFFDVSWVDMLKIKFSYGEQGNDNINNFLYTNTYNIINGSGMPAATPATKGNPDISWEKNGNLNGGVEFDFFNSRLSGSIEGFYRKTSDMLSWFPLPPSFGYTGYWDNIGDMTNTGVEVDLTGTIINTRDITWSVNANLTYYKNKISYLPEERKTMDIDGYRGYSSGTHFYGEGLPLYSYRMYRYAGVSQEDGTALYYHKVLDENKQPTGELEKVSYDKLTNNDYFILDSALPKVYGGFGTQLTAYGFDLSLDFGYSIGGKVYDGQYALFMGNPTSGSKGYNWHADILKAWTPEKPSSSIPRLQYGDLYATSTSDRFLESADYLSLNTINFGYTLPQNITAKMFLTKLRVYFQAENVWLWTKRQGIDPRQSLSGSINNTYYAPIRTLSGGLTVTF</sequence>
<evidence type="ECO:0000256" key="1">
    <source>
        <dbReference type="ARBA" id="ARBA00004571"/>
    </source>
</evidence>
<reference evidence="11" key="1">
    <citation type="submission" date="2018-02" db="EMBL/GenBank/DDBJ databases">
        <authorList>
            <person name="Clavel T."/>
            <person name="Strowig T."/>
        </authorList>
    </citation>
    <scope>NUCLEOTIDE SEQUENCE [LARGE SCALE GENOMIC DNA]</scope>
    <source>
        <strain evidence="11">DSM 100764</strain>
    </source>
</reference>
<evidence type="ECO:0000256" key="3">
    <source>
        <dbReference type="ARBA" id="ARBA00022452"/>
    </source>
</evidence>
<keyword evidence="2 7" id="KW-0813">Transport</keyword>
<dbReference type="Gene3D" id="2.40.170.20">
    <property type="entry name" value="TonB-dependent receptor, beta-barrel domain"/>
    <property type="match status" value="1"/>
</dbReference>
<dbReference type="EMBL" id="PUBV01000002">
    <property type="protein sequence ID" value="PWB09427.1"/>
    <property type="molecule type" value="Genomic_DNA"/>
</dbReference>
<dbReference type="SUPFAM" id="SSF49464">
    <property type="entry name" value="Carboxypeptidase regulatory domain-like"/>
    <property type="match status" value="1"/>
</dbReference>
<accession>A0A2V1J3A1</accession>
<feature type="signal peptide" evidence="8">
    <location>
        <begin position="1"/>
        <end position="19"/>
    </location>
</feature>
<dbReference type="Gene3D" id="2.170.130.10">
    <property type="entry name" value="TonB-dependent receptor, plug domain"/>
    <property type="match status" value="1"/>
</dbReference>
<feature type="domain" description="TonB-dependent receptor plug" evidence="9">
    <location>
        <begin position="114"/>
        <end position="221"/>
    </location>
</feature>
<keyword evidence="10" id="KW-0675">Receptor</keyword>
<evidence type="ECO:0000256" key="2">
    <source>
        <dbReference type="ARBA" id="ARBA00022448"/>
    </source>
</evidence>
<dbReference type="InterPro" id="IPR036942">
    <property type="entry name" value="Beta-barrel_TonB_sf"/>
</dbReference>
<keyword evidence="8" id="KW-0732">Signal</keyword>
<dbReference type="Proteomes" id="UP000244925">
    <property type="component" value="Unassembled WGS sequence"/>
</dbReference>
<keyword evidence="11" id="KW-1185">Reference proteome</keyword>
<evidence type="ECO:0000313" key="11">
    <source>
        <dbReference type="Proteomes" id="UP000244925"/>
    </source>
</evidence>
<keyword evidence="6 7" id="KW-0998">Cell outer membrane</keyword>
<dbReference type="InterPro" id="IPR008969">
    <property type="entry name" value="CarboxyPept-like_regulatory"/>
</dbReference>
<dbReference type="InterPro" id="IPR039426">
    <property type="entry name" value="TonB-dep_rcpt-like"/>
</dbReference>
<dbReference type="InterPro" id="IPR023996">
    <property type="entry name" value="TonB-dep_OMP_SusC/RagA"/>
</dbReference>
<dbReference type="Pfam" id="PF13715">
    <property type="entry name" value="CarbopepD_reg_2"/>
    <property type="match status" value="1"/>
</dbReference>
<keyword evidence="5 7" id="KW-0472">Membrane</keyword>
<dbReference type="InterPro" id="IPR023997">
    <property type="entry name" value="TonB-dep_OMP_SusC/RagA_CS"/>
</dbReference>
<dbReference type="SUPFAM" id="SSF56935">
    <property type="entry name" value="Porins"/>
    <property type="match status" value="1"/>
</dbReference>
<feature type="chain" id="PRO_5016048180" evidence="8">
    <location>
        <begin position="20"/>
        <end position="1071"/>
    </location>
</feature>
<dbReference type="PROSITE" id="PS52016">
    <property type="entry name" value="TONB_DEPENDENT_REC_3"/>
    <property type="match status" value="1"/>
</dbReference>
<dbReference type="NCBIfam" id="TIGR04057">
    <property type="entry name" value="SusC_RagA_signa"/>
    <property type="match status" value="1"/>
</dbReference>
<name>A0A2V1J3A1_9BACT</name>
<evidence type="ECO:0000256" key="4">
    <source>
        <dbReference type="ARBA" id="ARBA00022692"/>
    </source>
</evidence>
<dbReference type="GO" id="GO:0009279">
    <property type="term" value="C:cell outer membrane"/>
    <property type="evidence" value="ECO:0007669"/>
    <property type="project" value="UniProtKB-SubCell"/>
</dbReference>
<evidence type="ECO:0000256" key="7">
    <source>
        <dbReference type="PROSITE-ProRule" id="PRU01360"/>
    </source>
</evidence>
<dbReference type="InterPro" id="IPR012910">
    <property type="entry name" value="Plug_dom"/>
</dbReference>
<dbReference type="AlphaFoldDB" id="A0A2V1J3A1"/>